<proteinExistence type="predicted"/>
<dbReference type="Proteomes" id="UP000050277">
    <property type="component" value="Unassembled WGS sequence"/>
</dbReference>
<organism evidence="1 2">
    <name type="scientific">Herpetosiphon geysericola</name>
    <dbReference type="NCBI Taxonomy" id="70996"/>
    <lineage>
        <taxon>Bacteria</taxon>
        <taxon>Bacillati</taxon>
        <taxon>Chloroflexota</taxon>
        <taxon>Chloroflexia</taxon>
        <taxon>Herpetosiphonales</taxon>
        <taxon>Herpetosiphonaceae</taxon>
        <taxon>Herpetosiphon</taxon>
    </lineage>
</organism>
<protein>
    <submittedName>
        <fullName evidence="1">Uncharacterized protein</fullName>
    </submittedName>
</protein>
<sequence length="148" mass="17250">MGDSIIMIPVMCDPEMADWLAEYGITLPKLHADSRYPSLAEMRAFFQRFPEYTVSEMINDKVCDLYIQGREAYQYTPIWFSDFKGDEHEPLDIHFHKGNYELVLWIVHQIVAWCGPMIVFTGSVGVPMLISHDMTFDQSLIDRFYALE</sequence>
<dbReference type="EMBL" id="LGKP01000013">
    <property type="protein sequence ID" value="KPL90157.1"/>
    <property type="molecule type" value="Genomic_DNA"/>
</dbReference>
<dbReference type="OrthoDB" id="9824194at2"/>
<reference evidence="1 2" key="1">
    <citation type="submission" date="2015-07" db="EMBL/GenBank/DDBJ databases">
        <title>Whole genome sequence of Herpetosiphon geysericola DSM 7119.</title>
        <authorList>
            <person name="Hemp J."/>
            <person name="Ward L.M."/>
            <person name="Pace L.A."/>
            <person name="Fischer W.W."/>
        </authorList>
    </citation>
    <scope>NUCLEOTIDE SEQUENCE [LARGE SCALE GENOMIC DNA]</scope>
    <source>
        <strain evidence="1 2">DSM 7119</strain>
    </source>
</reference>
<dbReference type="RefSeq" id="WP_054533926.1">
    <property type="nucleotide sequence ID" value="NZ_LGKP01000013.1"/>
</dbReference>
<name>A0A0P6XZ44_9CHLR</name>
<keyword evidence="2" id="KW-1185">Reference proteome</keyword>
<dbReference type="AlphaFoldDB" id="A0A0P6XZ44"/>
<evidence type="ECO:0000313" key="2">
    <source>
        <dbReference type="Proteomes" id="UP000050277"/>
    </source>
</evidence>
<gene>
    <name evidence="1" type="ORF">SE18_08080</name>
</gene>
<evidence type="ECO:0000313" key="1">
    <source>
        <dbReference type="EMBL" id="KPL90157.1"/>
    </source>
</evidence>
<comment type="caution">
    <text evidence="1">The sequence shown here is derived from an EMBL/GenBank/DDBJ whole genome shotgun (WGS) entry which is preliminary data.</text>
</comment>
<accession>A0A0P6XZ44</accession>